<protein>
    <recommendedName>
        <fullName evidence="9">BZIP domain-containing protein</fullName>
    </recommendedName>
</protein>
<dbReference type="SUPFAM" id="SSF57959">
    <property type="entry name" value="Leucine zipper domain"/>
    <property type="match status" value="1"/>
</dbReference>
<dbReference type="GO" id="GO:0005634">
    <property type="term" value="C:nucleus"/>
    <property type="evidence" value="ECO:0007669"/>
    <property type="project" value="UniProtKB-SubCell"/>
</dbReference>
<dbReference type="AlphaFoldDB" id="A0A7R9TK61"/>
<evidence type="ECO:0000259" key="9">
    <source>
        <dbReference type="PROSITE" id="PS50217"/>
    </source>
</evidence>
<keyword evidence="3" id="KW-0805">Transcription regulation</keyword>
<keyword evidence="5" id="KW-0804">Transcription</keyword>
<sequence>MAAAIKAAVANAGATPGGDSFAGAGGMSDEREVKRQRRKQSNRESARRSRLRKQAECEELGTRVDLLTNENMQLREEVTRLHEACSKLEEKYGVLRGSFKELTGKEVDDVLVGKAGAKAGKGGKASDAHTKAAAAAAAAIAAAHDAAVKMTKTNKKDDSAGTKSDVKSDSSSGS</sequence>
<dbReference type="PROSITE" id="PS50217">
    <property type="entry name" value="BZIP"/>
    <property type="match status" value="1"/>
</dbReference>
<comment type="similarity">
    <text evidence="2">Belongs to the bZIP family.</text>
</comment>
<evidence type="ECO:0000256" key="4">
    <source>
        <dbReference type="ARBA" id="ARBA00023125"/>
    </source>
</evidence>
<dbReference type="InterPro" id="IPR044827">
    <property type="entry name" value="GBF-like"/>
</dbReference>
<feature type="compositionally biased region" description="Low complexity" evidence="8">
    <location>
        <begin position="1"/>
        <end position="14"/>
    </location>
</feature>
<dbReference type="InterPro" id="IPR046347">
    <property type="entry name" value="bZIP_sf"/>
</dbReference>
<dbReference type="PANTHER" id="PTHR45967">
    <property type="entry name" value="G-BOX-BINDING FACTOR 3-RELATED"/>
    <property type="match status" value="1"/>
</dbReference>
<evidence type="ECO:0000256" key="2">
    <source>
        <dbReference type="ARBA" id="ARBA00007163"/>
    </source>
</evidence>
<evidence type="ECO:0000256" key="1">
    <source>
        <dbReference type="ARBA" id="ARBA00004123"/>
    </source>
</evidence>
<dbReference type="PROSITE" id="PS00036">
    <property type="entry name" value="BZIP_BASIC"/>
    <property type="match status" value="1"/>
</dbReference>
<evidence type="ECO:0000256" key="6">
    <source>
        <dbReference type="ARBA" id="ARBA00023242"/>
    </source>
</evidence>
<dbReference type="InterPro" id="IPR045314">
    <property type="entry name" value="bZIP_plant_GBF1"/>
</dbReference>
<dbReference type="SMART" id="SM00338">
    <property type="entry name" value="BRLZ"/>
    <property type="match status" value="1"/>
</dbReference>
<dbReference type="Gene3D" id="1.20.5.170">
    <property type="match status" value="1"/>
</dbReference>
<evidence type="ECO:0000256" key="7">
    <source>
        <dbReference type="SAM" id="Coils"/>
    </source>
</evidence>
<evidence type="ECO:0000256" key="8">
    <source>
        <dbReference type="SAM" id="MobiDB-lite"/>
    </source>
</evidence>
<feature type="domain" description="BZIP" evidence="9">
    <location>
        <begin position="32"/>
        <end position="95"/>
    </location>
</feature>
<evidence type="ECO:0000313" key="10">
    <source>
        <dbReference type="EMBL" id="CAD8237745.1"/>
    </source>
</evidence>
<proteinExistence type="inferred from homology"/>
<evidence type="ECO:0000256" key="3">
    <source>
        <dbReference type="ARBA" id="ARBA00023015"/>
    </source>
</evidence>
<dbReference type="EMBL" id="HBDZ01006967">
    <property type="protein sequence ID" value="CAD8237745.1"/>
    <property type="molecule type" value="Transcribed_RNA"/>
</dbReference>
<dbReference type="InterPro" id="IPR004827">
    <property type="entry name" value="bZIP"/>
</dbReference>
<keyword evidence="6" id="KW-0539">Nucleus</keyword>
<dbReference type="PANTHER" id="PTHR45967:SF38">
    <property type="entry name" value="G-BOX-BINDING FACTOR 2"/>
    <property type="match status" value="1"/>
</dbReference>
<feature type="coiled-coil region" evidence="7">
    <location>
        <begin position="57"/>
        <end position="91"/>
    </location>
</feature>
<reference evidence="10" key="1">
    <citation type="submission" date="2021-01" db="EMBL/GenBank/DDBJ databases">
        <authorList>
            <person name="Corre E."/>
            <person name="Pelletier E."/>
            <person name="Niang G."/>
            <person name="Scheremetjew M."/>
            <person name="Finn R."/>
            <person name="Kale V."/>
            <person name="Holt S."/>
            <person name="Cochrane G."/>
            <person name="Meng A."/>
            <person name="Brown T."/>
            <person name="Cohen L."/>
        </authorList>
    </citation>
    <scope>NUCLEOTIDE SEQUENCE</scope>
    <source>
        <strain evidence="10">CCMP1413</strain>
    </source>
</reference>
<gene>
    <name evidence="10" type="ORF">PCOL08062_LOCUS5324</name>
</gene>
<dbReference type="GO" id="GO:0000976">
    <property type="term" value="F:transcription cis-regulatory region binding"/>
    <property type="evidence" value="ECO:0007669"/>
    <property type="project" value="UniProtKB-ARBA"/>
</dbReference>
<dbReference type="FunFam" id="1.20.5.170:FF:000063">
    <property type="entry name" value="G-box binding factor 3"/>
    <property type="match status" value="1"/>
</dbReference>
<feature type="region of interest" description="Disordered" evidence="8">
    <location>
        <begin position="145"/>
        <end position="174"/>
    </location>
</feature>
<feature type="compositionally biased region" description="Basic and acidic residues" evidence="8">
    <location>
        <begin position="41"/>
        <end position="54"/>
    </location>
</feature>
<dbReference type="GO" id="GO:0005737">
    <property type="term" value="C:cytoplasm"/>
    <property type="evidence" value="ECO:0007669"/>
    <property type="project" value="UniProtKB-ARBA"/>
</dbReference>
<dbReference type="GO" id="GO:0003700">
    <property type="term" value="F:DNA-binding transcription factor activity"/>
    <property type="evidence" value="ECO:0007669"/>
    <property type="project" value="InterPro"/>
</dbReference>
<feature type="region of interest" description="Disordered" evidence="8">
    <location>
        <begin position="1"/>
        <end position="54"/>
    </location>
</feature>
<evidence type="ECO:0000256" key="5">
    <source>
        <dbReference type="ARBA" id="ARBA00023163"/>
    </source>
</evidence>
<accession>A0A7R9TK61</accession>
<comment type="subcellular location">
    <subcellularLocation>
        <location evidence="1">Nucleus</location>
    </subcellularLocation>
</comment>
<name>A0A7R9TK61_9VIRI</name>
<dbReference type="CDD" id="cd14702">
    <property type="entry name" value="bZIP_plant_GBF1"/>
    <property type="match status" value="1"/>
</dbReference>
<dbReference type="Pfam" id="PF00170">
    <property type="entry name" value="bZIP_1"/>
    <property type="match status" value="1"/>
</dbReference>
<organism evidence="10">
    <name type="scientific">Prasinoderma coloniale</name>
    <dbReference type="NCBI Taxonomy" id="156133"/>
    <lineage>
        <taxon>Eukaryota</taxon>
        <taxon>Viridiplantae</taxon>
        <taxon>Prasinodermophyta</taxon>
        <taxon>Prasinodermophyceae</taxon>
        <taxon>Prasinodermales</taxon>
        <taxon>Prasinodermaceae</taxon>
        <taxon>Prasinoderma</taxon>
    </lineage>
</organism>
<keyword evidence="4" id="KW-0238">DNA-binding</keyword>
<keyword evidence="7" id="KW-0175">Coiled coil</keyword>
<feature type="compositionally biased region" description="Basic and acidic residues" evidence="8">
    <location>
        <begin position="154"/>
        <end position="168"/>
    </location>
</feature>